<evidence type="ECO:0000259" key="1">
    <source>
        <dbReference type="Pfam" id="PF03407"/>
    </source>
</evidence>
<dbReference type="EMBL" id="JWZX01002579">
    <property type="protein sequence ID" value="KOO28359.1"/>
    <property type="molecule type" value="Genomic_DNA"/>
</dbReference>
<accession>A0A0M0JP35</accession>
<evidence type="ECO:0000313" key="3">
    <source>
        <dbReference type="Proteomes" id="UP000037460"/>
    </source>
</evidence>
<dbReference type="Proteomes" id="UP000037460">
    <property type="component" value="Unassembled WGS sequence"/>
</dbReference>
<organism evidence="2 3">
    <name type="scientific">Chrysochromulina tobinii</name>
    <dbReference type="NCBI Taxonomy" id="1460289"/>
    <lineage>
        <taxon>Eukaryota</taxon>
        <taxon>Haptista</taxon>
        <taxon>Haptophyta</taxon>
        <taxon>Prymnesiophyceae</taxon>
        <taxon>Prymnesiales</taxon>
        <taxon>Chrysochromulinaceae</taxon>
        <taxon>Chrysochromulina</taxon>
    </lineage>
</organism>
<name>A0A0M0JP35_9EUKA</name>
<gene>
    <name evidence="2" type="ORF">Ctob_008336</name>
</gene>
<sequence length="262" mass="29056">MATPPTLLPPYSALYPTTRSPRVRSLRPITDPHAVLNRDVEASGSDGLERLAASRASPKTRDLVIIATNEHNVEVAANCVANLAAVGIDYYILLANKQSICQRVQGRLACVWSSLLEPYRQRLRDANAGGMQMLWLVRQIYASRLAVLGFNPLVLDSDSILFHNPFDVIATHLPGYQFYVMADNSGTWSSINCGTYYLKGVDPRGTLIRAWTNFERRAFAVLNTSRPFPVTTTNGRPEPLLVWENTLLDWTFAGARAHSGDP</sequence>
<dbReference type="InterPro" id="IPR005069">
    <property type="entry name" value="Nucl-diP-sugar_transferase"/>
</dbReference>
<keyword evidence="3" id="KW-1185">Reference proteome</keyword>
<dbReference type="Pfam" id="PF03407">
    <property type="entry name" value="Nucleotid_trans"/>
    <property type="match status" value="1"/>
</dbReference>
<reference evidence="3" key="1">
    <citation type="journal article" date="2015" name="PLoS Genet.">
        <title>Genome Sequence and Transcriptome Analyses of Chrysochromulina tobin: Metabolic Tools for Enhanced Algal Fitness in the Prominent Order Prymnesiales (Haptophyceae).</title>
        <authorList>
            <person name="Hovde B.T."/>
            <person name="Deodato C.R."/>
            <person name="Hunsperger H.M."/>
            <person name="Ryken S.A."/>
            <person name="Yost W."/>
            <person name="Jha R.K."/>
            <person name="Patterson J."/>
            <person name="Monnat R.J. Jr."/>
            <person name="Barlow S.B."/>
            <person name="Starkenburg S.R."/>
            <person name="Cattolico R.A."/>
        </authorList>
    </citation>
    <scope>NUCLEOTIDE SEQUENCE</scope>
    <source>
        <strain evidence="3">CCMP291</strain>
    </source>
</reference>
<proteinExistence type="predicted"/>
<comment type="caution">
    <text evidence="2">The sequence shown here is derived from an EMBL/GenBank/DDBJ whole genome shotgun (WGS) entry which is preliminary data.</text>
</comment>
<protein>
    <recommendedName>
        <fullName evidence="1">Nucleotide-diphospho-sugar transferase domain-containing protein</fullName>
    </recommendedName>
</protein>
<feature type="domain" description="Nucleotide-diphospho-sugar transferase" evidence="1">
    <location>
        <begin position="131"/>
        <end position="215"/>
    </location>
</feature>
<dbReference type="OrthoDB" id="532336at2759"/>
<dbReference type="AlphaFoldDB" id="A0A0M0JP35"/>
<evidence type="ECO:0000313" key="2">
    <source>
        <dbReference type="EMBL" id="KOO28359.1"/>
    </source>
</evidence>